<organism evidence="3 4">
    <name type="scientific">Flagellimonas iocasae</name>
    <dbReference type="NCBI Taxonomy" id="2055905"/>
    <lineage>
        <taxon>Bacteria</taxon>
        <taxon>Pseudomonadati</taxon>
        <taxon>Bacteroidota</taxon>
        <taxon>Flavobacteriia</taxon>
        <taxon>Flavobacteriales</taxon>
        <taxon>Flavobacteriaceae</taxon>
        <taxon>Flagellimonas</taxon>
    </lineage>
</organism>
<dbReference type="InterPro" id="IPR014729">
    <property type="entry name" value="Rossmann-like_a/b/a_fold"/>
</dbReference>
<protein>
    <submittedName>
        <fullName evidence="3">Universal stress protein</fullName>
    </submittedName>
</protein>
<reference evidence="4" key="1">
    <citation type="journal article" date="2019" name="Int. J. Syst. Evol. Microbiol.">
        <title>The Global Catalogue of Microorganisms (GCM) 10K type strain sequencing project: providing services to taxonomists for standard genome sequencing and annotation.</title>
        <authorList>
            <consortium name="The Broad Institute Genomics Platform"/>
            <consortium name="The Broad Institute Genome Sequencing Center for Infectious Disease"/>
            <person name="Wu L."/>
            <person name="Ma J."/>
        </authorList>
    </citation>
    <scope>NUCLEOTIDE SEQUENCE [LARGE SCALE GENOMIC DNA]</scope>
    <source>
        <strain evidence="4">JCM 3389</strain>
    </source>
</reference>
<evidence type="ECO:0000259" key="2">
    <source>
        <dbReference type="Pfam" id="PF00582"/>
    </source>
</evidence>
<keyword evidence="4" id="KW-1185">Reference proteome</keyword>
<dbReference type="InterPro" id="IPR006016">
    <property type="entry name" value="UspA"/>
</dbReference>
<sequence>MKKILLPTDFSKNAWNAIDYALHFFSNEKCTFYLLNAYTPSFYRVDYMFGGPAQSAIPDNGINLSIEGLEYALKRIKKEYKNPNHQFKMISAFNTLTDEVHEVCKDKNIDMVVMGTQGASGAKEFFLGSNTVHVLRKAPIPVLAVPTEYRFKEVNKILLPTDYWSKYKPNEIGPLIDLVKQFNATLHVVHVGEDHDLTPPQLKNKEHLVHLLADVPTEFQDITDAYMPNEVHTYMEKNAIGLIAMMNRKHSFLERLILKQNVDAVGYHSAVPFLVLPDTAEISKIGKDEKYSVAH</sequence>
<dbReference type="EMBL" id="JBHUHU010000001">
    <property type="protein sequence ID" value="MFD2098959.1"/>
    <property type="molecule type" value="Genomic_DNA"/>
</dbReference>
<feature type="domain" description="UspA" evidence="2">
    <location>
        <begin position="1"/>
        <end position="146"/>
    </location>
</feature>
<dbReference type="PANTHER" id="PTHR46268">
    <property type="entry name" value="STRESS RESPONSE PROTEIN NHAX"/>
    <property type="match status" value="1"/>
</dbReference>
<dbReference type="Pfam" id="PF00582">
    <property type="entry name" value="Usp"/>
    <property type="match status" value="2"/>
</dbReference>
<evidence type="ECO:0000313" key="3">
    <source>
        <dbReference type="EMBL" id="MFD2098959.1"/>
    </source>
</evidence>
<comment type="caution">
    <text evidence="3">The sequence shown here is derived from an EMBL/GenBank/DDBJ whole genome shotgun (WGS) entry which is preliminary data.</text>
</comment>
<dbReference type="SUPFAM" id="SSF52402">
    <property type="entry name" value="Adenine nucleotide alpha hydrolases-like"/>
    <property type="match status" value="2"/>
</dbReference>
<dbReference type="PRINTS" id="PR01438">
    <property type="entry name" value="UNVRSLSTRESS"/>
</dbReference>
<dbReference type="CDD" id="cd00293">
    <property type="entry name" value="USP-like"/>
    <property type="match status" value="2"/>
</dbReference>
<accession>A0ABW4XYG8</accession>
<evidence type="ECO:0000256" key="1">
    <source>
        <dbReference type="ARBA" id="ARBA00008791"/>
    </source>
</evidence>
<dbReference type="PANTHER" id="PTHR46268:SF6">
    <property type="entry name" value="UNIVERSAL STRESS PROTEIN UP12"/>
    <property type="match status" value="1"/>
</dbReference>
<comment type="similarity">
    <text evidence="1">Belongs to the universal stress protein A family.</text>
</comment>
<gene>
    <name evidence="3" type="ORF">ACFSJE_04180</name>
</gene>
<proteinExistence type="inferred from homology"/>
<name>A0ABW4XYG8_9FLAO</name>
<dbReference type="RefSeq" id="WP_379829724.1">
    <property type="nucleotide sequence ID" value="NZ_JBHUHU010000001.1"/>
</dbReference>
<feature type="domain" description="UspA" evidence="2">
    <location>
        <begin position="155"/>
        <end position="277"/>
    </location>
</feature>
<dbReference type="Gene3D" id="3.40.50.620">
    <property type="entry name" value="HUPs"/>
    <property type="match status" value="2"/>
</dbReference>
<evidence type="ECO:0000313" key="4">
    <source>
        <dbReference type="Proteomes" id="UP001597342"/>
    </source>
</evidence>
<dbReference type="InterPro" id="IPR006015">
    <property type="entry name" value="Universal_stress_UspA"/>
</dbReference>
<dbReference type="Proteomes" id="UP001597342">
    <property type="component" value="Unassembled WGS sequence"/>
</dbReference>